<accession>A0A8R1Y6J3</accession>
<protein>
    <submittedName>
        <fullName evidence="5">G protein-coupled receptor</fullName>
    </submittedName>
</protein>
<gene>
    <name evidence="5" type="primary">WBGene00092709</name>
</gene>
<evidence type="ECO:0000256" key="3">
    <source>
        <dbReference type="ARBA" id="ARBA00022989"/>
    </source>
</evidence>
<dbReference type="InterPro" id="IPR017452">
    <property type="entry name" value="GPCR_Rhodpsn_7TM"/>
</dbReference>
<sequence length="1683" mass="190228">MVFVNPDWTCTGSCKDLGLVTMRITGKYLGLLLLESIVGLIVGLSNLIIIVVLVLGWRRLKKNHFYIVLSNLMVCTSLKALVEFAFIVPYYVLQGSGEPKKKYQDANNDEKTYFSTQYEFIIFNISVFADYGVLFFSVLIAINRFLTVARAPEDFKNQLRHQRLKTGLSCGLVWVCAAVIPVLFVLCECQYAYNDKMKIYHNSCAKLYDDALIVLLDCLVYLSYVCALVVLVLYLLLLVILRRQRQKLHKKGKKTSIPKGQLQLLRQSVLVFLLYVASIICVFALSFTKPSGDFPAFDIAYIENLLNLSIAAAYPICFLSTSGEMRSIIARKFMPHSVSVSSIRSSSSNNEHLSDGSRDTGIIARRDGKYLALLLIESIFALIVGLSNMIAAIAKGKGENSMQVSALESFMNHFYVVLSNLIVCTSLKAFVEFAFIVPYYVLQSNGEKNPDGYFTTEYEFIIFNVSVFADYAVNRLVTVARAPKVSRFPPRNERLTTTISCAIVWICSASIPVSFYILKCQYVYNDKLKIYRNKCANLYNDSMALFLEIMIYLSYACAALVLVIYLIILHLLRRQRRKLHREGKHARLPKSQAQLLKQSVAVFTLYATSIFCVFAMSFVRPIKSFINAFDIVYVENLLNLLIAAVYPLCFLTMSGEMRRQGFCDFIKRDLCPRGVTRDHEKKNIIAKLFSQTSWVSNLSPTLGNKDTGVVIARDTGKYLGLLLLESMFGLVVGLSNVLVVIVLVLGWRRLMKNHFYIVLANLIVCTSLKAFIEFAFVVPYYLLQSDGVKRSGGYFATEYEFAIFNFSVFADYGILDGKCELCFSFGLKTGLSCVLVWICSAIIPLLYFQFKCQYVYNEKQQIYRNTCAKLYDDFSISLLNSLVYLSYACAAIILLVRQQFCQYIMVNHVSNFRRQRLKLHKEKKQPNMPKAQLQLLKQSLFVFILYAASIISVFAMSFMRVNYNSEAFSIAYVENLLNLSIAAVYPLCFLTTSGEMRSIIGRAFSTRSSWVSNLSDGNKATGIVVIRDTGKYLGLLLLESIFGVLVIFSNILITIILIIGWRRLVKNHFYIVLSNLIVCTTMKAIIELAFIIPYYVMQSDGQNRPTAYFSSQYELLIFNASVFADYGVLFFSVLIAINRFLAVTRPPEDARSSSHYQGIQTALSCGIVWLLSALIPVLFYIFNCQYQYNEKLKVYRNQCAKLYDEILICIFNCVIYLSYACAFVVLVLYLVIFLALRRQRLAMRNVNRKSPITQIQLLRQSFIIFVLYALSILSVLAMSFARPGGPFDAFDIAYTENLLNLSIAAVYPICFLATSGEMRNILVRKFARARNSKVSSVRLSGSRCSDGCKDTGLVMIRDTGKYISLVVLESVFGAVVAATNMLLITIMVFGGRRLMTNHFYIVLANLAVCTSLKAVVELAFVVPYFVMQSDGMPRSKGMFSKPYEHLFFNLSVFADYGVLFFSVLIALNRFIIISSGPEDSRSKNQGLKTALTCAVVWTCSAIIPVIFFLFECQFAYNDKMKLYRNQCARIDNIVFIILLDCMTYLAYACAAVVLILYLLILRVLWQNKSMKMSSSSRSRGTEAQLQLLKQSVVVFALYAASITCVFAMSFVQPDEDFLGVFQIAYVENLLNLSIAAAYPICFLSMSGELKSILVRKFIARTSLVSIVRLSGANNRITKRESMP</sequence>
<dbReference type="PANTHER" id="PTHR22718">
    <property type="entry name" value="SERPENTINE RECEPTOR, CLASS X"/>
    <property type="match status" value="1"/>
</dbReference>
<proteinExistence type="predicted"/>
<name>A0A2A6CJN2_PRIPA</name>
<keyword evidence="3" id="KW-1133">Transmembrane helix</keyword>
<reference evidence="5" key="2">
    <citation type="submission" date="2022-06" db="UniProtKB">
        <authorList>
            <consortium name="EnsemblMetazoa"/>
        </authorList>
    </citation>
    <scope>IDENTIFICATION</scope>
    <source>
        <strain evidence="5">PS312</strain>
    </source>
</reference>
<dbReference type="PROSITE" id="PS50262">
    <property type="entry name" value="G_PROTEIN_RECEP_F1_2"/>
    <property type="match status" value="4"/>
</dbReference>
<evidence type="ECO:0000256" key="4">
    <source>
        <dbReference type="ARBA" id="ARBA00023136"/>
    </source>
</evidence>
<keyword evidence="4" id="KW-0472">Membrane</keyword>
<evidence type="ECO:0000313" key="5">
    <source>
        <dbReference type="EnsemblMetazoa" id="PPA03155.1"/>
    </source>
</evidence>
<keyword evidence="2" id="KW-0812">Transmembrane</keyword>
<dbReference type="Pfam" id="PF04789">
    <property type="entry name" value="DUF621"/>
    <property type="match status" value="3"/>
</dbReference>
<comment type="subcellular location">
    <subcellularLocation>
        <location evidence="1">Membrane</location>
    </subcellularLocation>
</comment>
<dbReference type="SUPFAM" id="SSF81321">
    <property type="entry name" value="Family A G protein-coupled receptor-like"/>
    <property type="match status" value="5"/>
</dbReference>
<dbReference type="GO" id="GO:0016020">
    <property type="term" value="C:membrane"/>
    <property type="evidence" value="ECO:0007669"/>
    <property type="project" value="UniProtKB-SubCell"/>
</dbReference>
<dbReference type="EnsemblMetazoa" id="PPA03155.1">
    <property type="protein sequence ID" value="PPA03155.1"/>
    <property type="gene ID" value="WBGene00092709"/>
</dbReference>
<evidence type="ECO:0000256" key="2">
    <source>
        <dbReference type="ARBA" id="ARBA00022692"/>
    </source>
</evidence>
<dbReference type="Gene3D" id="1.20.1070.10">
    <property type="entry name" value="Rhodopsin 7-helix transmembrane proteins"/>
    <property type="match status" value="5"/>
</dbReference>
<keyword evidence="6" id="KW-1185">Reference proteome</keyword>
<dbReference type="InterPro" id="IPR006874">
    <property type="entry name" value="DUF621"/>
</dbReference>
<dbReference type="InterPro" id="IPR019430">
    <property type="entry name" value="7TM_GPCR_serpentine_rcpt_Srx"/>
</dbReference>
<dbReference type="Pfam" id="PF10328">
    <property type="entry name" value="7TM_GPCR_Srx"/>
    <property type="match status" value="2"/>
</dbReference>
<accession>A0A2A6CJN2</accession>
<dbReference type="Proteomes" id="UP000005239">
    <property type="component" value="Unassembled WGS sequence"/>
</dbReference>
<dbReference type="CDD" id="cd00637">
    <property type="entry name" value="7tm_classA_rhodopsin-like"/>
    <property type="match status" value="2"/>
</dbReference>
<dbReference type="PANTHER" id="PTHR22718:SF25">
    <property type="entry name" value="G-PROTEIN COUPLED RECEPTORS FAMILY 1 PROFILE DOMAIN-CONTAINING PROTEIN"/>
    <property type="match status" value="1"/>
</dbReference>
<reference evidence="6" key="1">
    <citation type="journal article" date="2008" name="Nat. Genet.">
        <title>The Pristionchus pacificus genome provides a unique perspective on nematode lifestyle and parasitism.</title>
        <authorList>
            <person name="Dieterich C."/>
            <person name="Clifton S.W."/>
            <person name="Schuster L.N."/>
            <person name="Chinwalla A."/>
            <person name="Delehaunty K."/>
            <person name="Dinkelacker I."/>
            <person name="Fulton L."/>
            <person name="Fulton R."/>
            <person name="Godfrey J."/>
            <person name="Minx P."/>
            <person name="Mitreva M."/>
            <person name="Roeseler W."/>
            <person name="Tian H."/>
            <person name="Witte H."/>
            <person name="Yang S.P."/>
            <person name="Wilson R.K."/>
            <person name="Sommer R.J."/>
        </authorList>
    </citation>
    <scope>NUCLEOTIDE SEQUENCE [LARGE SCALE GENOMIC DNA]</scope>
    <source>
        <strain evidence="6">PS312</strain>
    </source>
</reference>
<evidence type="ECO:0000256" key="1">
    <source>
        <dbReference type="ARBA" id="ARBA00004370"/>
    </source>
</evidence>
<evidence type="ECO:0000313" key="6">
    <source>
        <dbReference type="Proteomes" id="UP000005239"/>
    </source>
</evidence>
<organism evidence="5 6">
    <name type="scientific">Pristionchus pacificus</name>
    <name type="common">Parasitic nematode worm</name>
    <dbReference type="NCBI Taxonomy" id="54126"/>
    <lineage>
        <taxon>Eukaryota</taxon>
        <taxon>Metazoa</taxon>
        <taxon>Ecdysozoa</taxon>
        <taxon>Nematoda</taxon>
        <taxon>Chromadorea</taxon>
        <taxon>Rhabditida</taxon>
        <taxon>Rhabditina</taxon>
        <taxon>Diplogasteromorpha</taxon>
        <taxon>Diplogasteroidea</taxon>
        <taxon>Neodiplogasteridae</taxon>
        <taxon>Pristionchus</taxon>
    </lineage>
</organism>